<evidence type="ECO:0000256" key="1">
    <source>
        <dbReference type="ARBA" id="ARBA00004651"/>
    </source>
</evidence>
<dbReference type="RefSeq" id="WP_281094939.1">
    <property type="nucleotide sequence ID" value="NZ_JARYZI010000009.1"/>
</dbReference>
<feature type="transmembrane region" description="Helical" evidence="7">
    <location>
        <begin position="295"/>
        <end position="313"/>
    </location>
</feature>
<name>A0ABT6NF38_9FIRM</name>
<dbReference type="EMBL" id="JARYZI010000009">
    <property type="protein sequence ID" value="MDH8679043.1"/>
    <property type="molecule type" value="Genomic_DNA"/>
</dbReference>
<feature type="transmembrane region" description="Helical" evidence="7">
    <location>
        <begin position="350"/>
        <end position="376"/>
    </location>
</feature>
<evidence type="ECO:0000256" key="5">
    <source>
        <dbReference type="ARBA" id="ARBA00023136"/>
    </source>
</evidence>
<evidence type="ECO:0000313" key="10">
    <source>
        <dbReference type="Proteomes" id="UP001158045"/>
    </source>
</evidence>
<gene>
    <name evidence="9" type="ORF">QE109_12860</name>
</gene>
<dbReference type="Proteomes" id="UP001158045">
    <property type="component" value="Unassembled WGS sequence"/>
</dbReference>
<proteinExistence type="inferred from homology"/>
<accession>A0ABT6NF38</accession>
<organism evidence="9 10">
    <name type="scientific">Fusibacter bizertensis</name>
    <dbReference type="NCBI Taxonomy" id="1488331"/>
    <lineage>
        <taxon>Bacteria</taxon>
        <taxon>Bacillati</taxon>
        <taxon>Bacillota</taxon>
        <taxon>Clostridia</taxon>
        <taxon>Eubacteriales</taxon>
        <taxon>Eubacteriales Family XII. Incertae Sedis</taxon>
        <taxon>Fusibacter</taxon>
    </lineage>
</organism>
<evidence type="ECO:0000256" key="7">
    <source>
        <dbReference type="SAM" id="Phobius"/>
    </source>
</evidence>
<keyword evidence="5 7" id="KW-0472">Membrane</keyword>
<evidence type="ECO:0000256" key="4">
    <source>
        <dbReference type="ARBA" id="ARBA00022989"/>
    </source>
</evidence>
<keyword evidence="2" id="KW-1003">Cell membrane</keyword>
<evidence type="ECO:0000259" key="8">
    <source>
        <dbReference type="Pfam" id="PF02687"/>
    </source>
</evidence>
<reference evidence="9 10" key="1">
    <citation type="submission" date="2023-04" db="EMBL/GenBank/DDBJ databases">
        <title>Fusibacter bizertensis strain WBS, isolated from littoral bottom sediments of the Arctic seas - biochemical and genomic analysis.</title>
        <authorList>
            <person name="Brioukhanov A.L."/>
        </authorList>
    </citation>
    <scope>NUCLEOTIDE SEQUENCE [LARGE SCALE GENOMIC DNA]</scope>
    <source>
        <strain evidence="9 10">WBS</strain>
    </source>
</reference>
<feature type="transmembrane region" description="Helical" evidence="7">
    <location>
        <begin position="396"/>
        <end position="415"/>
    </location>
</feature>
<comment type="subcellular location">
    <subcellularLocation>
        <location evidence="1">Cell membrane</location>
        <topology evidence="1">Multi-pass membrane protein</topology>
    </subcellularLocation>
</comment>
<comment type="caution">
    <text evidence="9">The sequence shown here is derived from an EMBL/GenBank/DDBJ whole genome shotgun (WGS) entry which is preliminary data.</text>
</comment>
<keyword evidence="3 7" id="KW-0812">Transmembrane</keyword>
<comment type="similarity">
    <text evidence="6">Belongs to the ABC-4 integral membrane protein family.</text>
</comment>
<evidence type="ECO:0000256" key="6">
    <source>
        <dbReference type="ARBA" id="ARBA00038076"/>
    </source>
</evidence>
<feature type="transmembrane region" description="Helical" evidence="7">
    <location>
        <begin position="20"/>
        <end position="45"/>
    </location>
</feature>
<keyword evidence="10" id="KW-1185">Reference proteome</keyword>
<sequence>MSNKRLFLILKNLNYWKKSWFKSSIVMMLTAQLVILIGVMTHSLIIHSENILFKSPGFRSIMIDIDDTDNWPIVIDFLNEYKEKNPHVKSISQESWGVSININNVSELTGNKKPKNEIRYGELSTTSNQYVDERYLIEGRWFKEGEQNVIILPKILSFNAIYEEHLKLDIDYFDGSDFIGKSIELSYFSYKLLDNQLVKNKEYTDTFTVIGVYDNLKAHQLSCVGIIDNQKSIDMVETVLNDMNSPFSVVYSLMVDDEKQANETIADLQVLLKNYSVILHMRARPGSGLRMIEPFMQLVLFISLILFFLGFLLQTELVKRIILLRTNEIGTLKALGYEDKDVNLMLLMEIAIWGISTYLVTMLFSLIFVGIGQKFIIDNGSLFFRDLKLIFESRDLIFTFAMLTLLPILSCFINLKRINAIQPLDAIAEVVE</sequence>
<dbReference type="PANTHER" id="PTHR30572:SF4">
    <property type="entry name" value="ABC TRANSPORTER PERMEASE YTRF"/>
    <property type="match status" value="1"/>
</dbReference>
<dbReference type="PANTHER" id="PTHR30572">
    <property type="entry name" value="MEMBRANE COMPONENT OF TRANSPORTER-RELATED"/>
    <property type="match status" value="1"/>
</dbReference>
<evidence type="ECO:0000256" key="3">
    <source>
        <dbReference type="ARBA" id="ARBA00022692"/>
    </source>
</evidence>
<dbReference type="InterPro" id="IPR050250">
    <property type="entry name" value="Macrolide_Exporter_MacB"/>
</dbReference>
<protein>
    <submittedName>
        <fullName evidence="9">ABC transporter permease</fullName>
    </submittedName>
</protein>
<keyword evidence="4 7" id="KW-1133">Transmembrane helix</keyword>
<evidence type="ECO:0000313" key="9">
    <source>
        <dbReference type="EMBL" id="MDH8679043.1"/>
    </source>
</evidence>
<dbReference type="InterPro" id="IPR003838">
    <property type="entry name" value="ABC3_permease_C"/>
</dbReference>
<evidence type="ECO:0000256" key="2">
    <source>
        <dbReference type="ARBA" id="ARBA00022475"/>
    </source>
</evidence>
<feature type="domain" description="ABC3 transporter permease C-terminal" evidence="8">
    <location>
        <begin position="301"/>
        <end position="423"/>
    </location>
</feature>
<dbReference type="Pfam" id="PF02687">
    <property type="entry name" value="FtsX"/>
    <property type="match status" value="1"/>
</dbReference>